<comment type="caution">
    <text evidence="2">The sequence shown here is derived from an EMBL/GenBank/DDBJ whole genome shotgun (WGS) entry which is preliminary data.</text>
</comment>
<proteinExistence type="predicted"/>
<keyword evidence="3" id="KW-1185">Reference proteome</keyword>
<dbReference type="Proteomes" id="UP000566663">
    <property type="component" value="Unassembled WGS sequence"/>
</dbReference>
<protein>
    <recommendedName>
        <fullName evidence="1">BLUF domain-containing protein</fullName>
    </recommendedName>
</protein>
<dbReference type="SMART" id="SM01034">
    <property type="entry name" value="BLUF"/>
    <property type="match status" value="1"/>
</dbReference>
<name>A0A7W8HYD7_9CAUL</name>
<dbReference type="EMBL" id="JACHFZ010000001">
    <property type="protein sequence ID" value="MBB5291197.1"/>
    <property type="molecule type" value="Genomic_DNA"/>
</dbReference>
<accession>A0A7W8HYD7</accession>
<gene>
    <name evidence="2" type="ORF">HNQ67_000693</name>
</gene>
<dbReference type="InterPro" id="IPR036046">
    <property type="entry name" value="Acylphosphatase-like_dom_sf"/>
</dbReference>
<dbReference type="GO" id="GO:0071949">
    <property type="term" value="F:FAD binding"/>
    <property type="evidence" value="ECO:0007669"/>
    <property type="project" value="InterPro"/>
</dbReference>
<evidence type="ECO:0000313" key="2">
    <source>
        <dbReference type="EMBL" id="MBB5291197.1"/>
    </source>
</evidence>
<dbReference type="PROSITE" id="PS50925">
    <property type="entry name" value="BLUF"/>
    <property type="match status" value="1"/>
</dbReference>
<dbReference type="InterPro" id="IPR007024">
    <property type="entry name" value="BLUF_domain"/>
</dbReference>
<feature type="domain" description="BLUF" evidence="1">
    <location>
        <begin position="10"/>
        <end position="102"/>
    </location>
</feature>
<evidence type="ECO:0000313" key="3">
    <source>
        <dbReference type="Proteomes" id="UP000566663"/>
    </source>
</evidence>
<dbReference type="RefSeq" id="WP_183252336.1">
    <property type="nucleotide sequence ID" value="NZ_BAAAFF010000004.1"/>
</dbReference>
<dbReference type="SUPFAM" id="SSF54975">
    <property type="entry name" value="Acylphosphatase/BLUF domain-like"/>
    <property type="match status" value="1"/>
</dbReference>
<reference evidence="2 3" key="1">
    <citation type="submission" date="2020-08" db="EMBL/GenBank/DDBJ databases">
        <title>Genomic Encyclopedia of Type Strains, Phase IV (KMG-IV): sequencing the most valuable type-strain genomes for metagenomic binning, comparative biology and taxonomic classification.</title>
        <authorList>
            <person name="Goeker M."/>
        </authorList>
    </citation>
    <scope>NUCLEOTIDE SEQUENCE [LARGE SCALE GENOMIC DNA]</scope>
    <source>
        <strain evidence="2 3">DSM 25335</strain>
    </source>
</reference>
<evidence type="ECO:0000259" key="1">
    <source>
        <dbReference type="PROSITE" id="PS50925"/>
    </source>
</evidence>
<dbReference type="Pfam" id="PF04940">
    <property type="entry name" value="BLUF"/>
    <property type="match status" value="1"/>
</dbReference>
<dbReference type="Gene3D" id="3.30.70.100">
    <property type="match status" value="1"/>
</dbReference>
<dbReference type="GO" id="GO:0009882">
    <property type="term" value="F:blue light photoreceptor activity"/>
    <property type="evidence" value="ECO:0007669"/>
    <property type="project" value="InterPro"/>
</dbReference>
<dbReference type="AlphaFoldDB" id="A0A7W8HYD7"/>
<sequence length="148" mass="16159">MFGSPRHDALERIVYCSKACVDTASLQIISEILGVSRRNNVRDGLTGALAVNDGWFLQVVEGPGPALDGLLRRLADDARHAEIELLSRRTVSGRLFPDWTMVAARITPEIAPQLQRLIDQCRVSPEAAVDALLRIVTGRTGAVESEAR</sequence>
<organism evidence="2 3">
    <name type="scientific">Brevundimonas basaltis</name>
    <dbReference type="NCBI Taxonomy" id="472166"/>
    <lineage>
        <taxon>Bacteria</taxon>
        <taxon>Pseudomonadati</taxon>
        <taxon>Pseudomonadota</taxon>
        <taxon>Alphaproteobacteria</taxon>
        <taxon>Caulobacterales</taxon>
        <taxon>Caulobacteraceae</taxon>
        <taxon>Brevundimonas</taxon>
    </lineage>
</organism>